<sequence length="150" mass="17431">MHQPLDWSLIFVPPVTLKNKQIILSLSWVQILLLFLIPVLLLGAWFLSVWLVLLVPLILWQYASNRRMINQQLDFTLVMNAVGEWRLVQTDNQLVLEARLQDYWVTPFFLAIKLVSDLGQYHCIILRNKVDAASFSRLNVGIQSNEQTND</sequence>
<keyword evidence="3" id="KW-1185">Reference proteome</keyword>
<evidence type="ECO:0000313" key="2">
    <source>
        <dbReference type="EMBL" id="TDR22471.1"/>
    </source>
</evidence>
<feature type="transmembrane region" description="Helical" evidence="1">
    <location>
        <begin position="27"/>
        <end position="60"/>
    </location>
</feature>
<organism evidence="2 3">
    <name type="scientific">Marinicella litoralis</name>
    <dbReference type="NCBI Taxonomy" id="644220"/>
    <lineage>
        <taxon>Bacteria</taxon>
        <taxon>Pseudomonadati</taxon>
        <taxon>Pseudomonadota</taxon>
        <taxon>Gammaproteobacteria</taxon>
        <taxon>Lysobacterales</taxon>
        <taxon>Marinicellaceae</taxon>
        <taxon>Marinicella</taxon>
    </lineage>
</organism>
<keyword evidence="1" id="KW-0812">Transmembrane</keyword>
<keyword evidence="1" id="KW-1133">Transmembrane helix</keyword>
<dbReference type="AlphaFoldDB" id="A0A4V3DIK5"/>
<accession>A0A4V3DIK5</accession>
<keyword evidence="1" id="KW-0472">Membrane</keyword>
<evidence type="ECO:0000313" key="3">
    <source>
        <dbReference type="Proteomes" id="UP000295724"/>
    </source>
</evidence>
<reference evidence="2 3" key="1">
    <citation type="submission" date="2019-03" db="EMBL/GenBank/DDBJ databases">
        <title>Genomic Encyclopedia of Type Strains, Phase IV (KMG-IV): sequencing the most valuable type-strain genomes for metagenomic binning, comparative biology and taxonomic classification.</title>
        <authorList>
            <person name="Goeker M."/>
        </authorList>
    </citation>
    <scope>NUCLEOTIDE SEQUENCE [LARGE SCALE GENOMIC DNA]</scope>
    <source>
        <strain evidence="2 3">DSM 25488</strain>
    </source>
</reference>
<dbReference type="Proteomes" id="UP000295724">
    <property type="component" value="Unassembled WGS sequence"/>
</dbReference>
<dbReference type="EMBL" id="SNZB01000002">
    <property type="protein sequence ID" value="TDR22471.1"/>
    <property type="molecule type" value="Genomic_DNA"/>
</dbReference>
<protein>
    <submittedName>
        <fullName evidence="2">Uncharacterized protein</fullName>
    </submittedName>
</protein>
<gene>
    <name evidence="2" type="ORF">C8D91_0962</name>
</gene>
<proteinExistence type="predicted"/>
<comment type="caution">
    <text evidence="2">The sequence shown here is derived from an EMBL/GenBank/DDBJ whole genome shotgun (WGS) entry which is preliminary data.</text>
</comment>
<evidence type="ECO:0000256" key="1">
    <source>
        <dbReference type="SAM" id="Phobius"/>
    </source>
</evidence>
<name>A0A4V3DIK5_9GAMM</name>